<organism evidence="1 2">
    <name type="scientific">Yarrowia lipolytica</name>
    <name type="common">Candida lipolytica</name>
    <dbReference type="NCBI Taxonomy" id="4952"/>
    <lineage>
        <taxon>Eukaryota</taxon>
        <taxon>Fungi</taxon>
        <taxon>Dikarya</taxon>
        <taxon>Ascomycota</taxon>
        <taxon>Saccharomycotina</taxon>
        <taxon>Dipodascomycetes</taxon>
        <taxon>Dipodascales</taxon>
        <taxon>Dipodascales incertae sedis</taxon>
        <taxon>Yarrowia</taxon>
    </lineage>
</organism>
<name>A0A1D8N3A8_YARLL</name>
<protein>
    <submittedName>
        <fullName evidence="1">Uncharacterized protein</fullName>
    </submittedName>
</protein>
<sequence length="82" mass="9282">MGSVPLKTIVIAHVVPWRFSSPCTPPTTRHHHRCDTLPRTLTRYPTSTFSILISTWCSIWSCARKLTPLLAGHKDTVVKKSR</sequence>
<proteinExistence type="predicted"/>
<accession>A0A1D8N3A8</accession>
<evidence type="ECO:0000313" key="2">
    <source>
        <dbReference type="Proteomes" id="UP000182444"/>
    </source>
</evidence>
<dbReference type="EMBL" id="CP017553">
    <property type="protein sequence ID" value="AOW00121.1"/>
    <property type="molecule type" value="Genomic_DNA"/>
</dbReference>
<evidence type="ECO:0000313" key="1">
    <source>
        <dbReference type="EMBL" id="AOW00121.1"/>
    </source>
</evidence>
<dbReference type="RefSeq" id="XP_068137706.1">
    <property type="nucleotide sequence ID" value="XM_068281605.1"/>
</dbReference>
<reference evidence="1 2" key="1">
    <citation type="journal article" date="2016" name="PLoS ONE">
        <title>Sequence Assembly of Yarrowia lipolytica Strain W29/CLIB89 Shows Transposable Element Diversity.</title>
        <authorList>
            <person name="Magnan C."/>
            <person name="Yu J."/>
            <person name="Chang I."/>
            <person name="Jahn E."/>
            <person name="Kanomata Y."/>
            <person name="Wu J."/>
            <person name="Zeller M."/>
            <person name="Oakes M."/>
            <person name="Baldi P."/>
            <person name="Sandmeyer S."/>
        </authorList>
    </citation>
    <scope>NUCLEOTIDE SEQUENCE [LARGE SCALE GENOMIC DNA]</scope>
    <source>
        <strain evidence="2">CLIB89(W29)</strain>
    </source>
</reference>
<gene>
    <name evidence="1" type="ORF">YALI1_A01434g</name>
</gene>
<dbReference type="Proteomes" id="UP000182444">
    <property type="component" value="Chromosome 1A"/>
</dbReference>
<dbReference type="AlphaFoldDB" id="A0A1D8N3A8"/>
<dbReference type="VEuPathDB" id="FungiDB:YALI1_A01434g"/>
<dbReference type="GeneID" id="94582262"/>